<dbReference type="PANTHER" id="PTHR12992">
    <property type="entry name" value="NUDIX HYDROLASE"/>
    <property type="match status" value="1"/>
</dbReference>
<dbReference type="Pfam" id="PF00293">
    <property type="entry name" value="NUDIX"/>
    <property type="match status" value="1"/>
</dbReference>
<dbReference type="PROSITE" id="PS51462">
    <property type="entry name" value="NUDIX"/>
    <property type="match status" value="1"/>
</dbReference>
<dbReference type="Gene3D" id="3.90.79.10">
    <property type="entry name" value="Nucleoside Triphosphate Pyrophosphohydrolase"/>
    <property type="match status" value="1"/>
</dbReference>
<gene>
    <name evidence="2" type="ORF">BD324DRAFT_637974</name>
</gene>
<evidence type="ECO:0000313" key="2">
    <source>
        <dbReference type="EMBL" id="ORX34002.1"/>
    </source>
</evidence>
<comment type="caution">
    <text evidence="2">The sequence shown here is derived from an EMBL/GenBank/DDBJ whole genome shotgun (WGS) entry which is preliminary data.</text>
</comment>
<keyword evidence="2" id="KW-0378">Hydrolase</keyword>
<evidence type="ECO:0000313" key="3">
    <source>
        <dbReference type="Proteomes" id="UP000193218"/>
    </source>
</evidence>
<dbReference type="AlphaFoldDB" id="A0A1Y1U7L1"/>
<dbReference type="GeneID" id="33558873"/>
<organism evidence="2 3">
    <name type="scientific">Kockovaella imperatae</name>
    <dbReference type="NCBI Taxonomy" id="4999"/>
    <lineage>
        <taxon>Eukaryota</taxon>
        <taxon>Fungi</taxon>
        <taxon>Dikarya</taxon>
        <taxon>Basidiomycota</taxon>
        <taxon>Agaricomycotina</taxon>
        <taxon>Tremellomycetes</taxon>
        <taxon>Tremellales</taxon>
        <taxon>Cuniculitremaceae</taxon>
        <taxon>Kockovaella</taxon>
    </lineage>
</organism>
<dbReference type="GO" id="GO:0010945">
    <property type="term" value="F:coenzyme A diphosphatase activity"/>
    <property type="evidence" value="ECO:0007669"/>
    <property type="project" value="InterPro"/>
</dbReference>
<accession>A0A1Y1U7L1</accession>
<dbReference type="InterPro" id="IPR000086">
    <property type="entry name" value="NUDIX_hydrolase_dom"/>
</dbReference>
<dbReference type="OrthoDB" id="10260614at2759"/>
<sequence>MSRNPQPIESLLLPLKPESLQCIHRFMEYERVKETRRFPKNRTAAVAIILFIGRLGDLYVLLSTRAEAMRTFAKDTALPGGKYEPGDKDEEATARREAFEEIGLPIGYERVRCLCLLDPFLTGIGLIVTPVVLLVTDNAINPVLNPSEVSYLFSMPLSAFLHDHPSRIPGWHFGISSRVDPGPFYSPPPIVEYADDAGEVGGKEGRYYGYRDVRWGPGIVRMHRFLTGREADGIKPVFGLTSAILIRAAMIGYDTQPAFKVHAPGQASMLERIEWEIRNGTGPLRQAVLDDGLMDDWAIRSKL</sequence>
<reference evidence="2 3" key="1">
    <citation type="submission" date="2017-03" db="EMBL/GenBank/DDBJ databases">
        <title>Widespread Adenine N6-methylation of Active Genes in Fungi.</title>
        <authorList>
            <consortium name="DOE Joint Genome Institute"/>
            <person name="Mondo S.J."/>
            <person name="Dannebaum R.O."/>
            <person name="Kuo R.C."/>
            <person name="Louie K.B."/>
            <person name="Bewick A.J."/>
            <person name="Labutti K."/>
            <person name="Haridas S."/>
            <person name="Kuo A."/>
            <person name="Salamov A."/>
            <person name="Ahrendt S.R."/>
            <person name="Lau R."/>
            <person name="Bowen B.P."/>
            <person name="Lipzen A."/>
            <person name="Sullivan W."/>
            <person name="Andreopoulos W.B."/>
            <person name="Clum A."/>
            <person name="Lindquist E."/>
            <person name="Daum C."/>
            <person name="Northen T.R."/>
            <person name="Ramamoorthy G."/>
            <person name="Schmitz R.J."/>
            <person name="Gryganskyi A."/>
            <person name="Culley D."/>
            <person name="Magnuson J."/>
            <person name="James T.Y."/>
            <person name="O'Malley M.A."/>
            <person name="Stajich J.E."/>
            <person name="Spatafora J.W."/>
            <person name="Visel A."/>
            <person name="Grigoriev I.V."/>
        </authorList>
    </citation>
    <scope>NUCLEOTIDE SEQUENCE [LARGE SCALE GENOMIC DNA]</scope>
    <source>
        <strain evidence="2 3">NRRL Y-17943</strain>
    </source>
</reference>
<protein>
    <submittedName>
        <fullName evidence="2">NUDIX hydrolase domain-like protein</fullName>
    </submittedName>
</protein>
<dbReference type="EMBL" id="NBSH01000016">
    <property type="protein sequence ID" value="ORX34002.1"/>
    <property type="molecule type" value="Genomic_DNA"/>
</dbReference>
<keyword evidence="3" id="KW-1185">Reference proteome</keyword>
<dbReference type="InterPro" id="IPR045121">
    <property type="entry name" value="CoAse"/>
</dbReference>
<dbReference type="PANTHER" id="PTHR12992:SF45">
    <property type="entry name" value="NUDIX HYDROLASE DOMAIN-CONTAINING PROTEIN"/>
    <property type="match status" value="1"/>
</dbReference>
<evidence type="ECO:0000259" key="1">
    <source>
        <dbReference type="PROSITE" id="PS51462"/>
    </source>
</evidence>
<dbReference type="RefSeq" id="XP_021868290.1">
    <property type="nucleotide sequence ID" value="XM_022017064.1"/>
</dbReference>
<feature type="domain" description="Nudix hydrolase" evidence="1">
    <location>
        <begin position="41"/>
        <end position="179"/>
    </location>
</feature>
<dbReference type="SUPFAM" id="SSF55811">
    <property type="entry name" value="Nudix"/>
    <property type="match status" value="1"/>
</dbReference>
<dbReference type="InParanoid" id="A0A1Y1U7L1"/>
<dbReference type="CDD" id="cd03426">
    <property type="entry name" value="NUDIX_CoAse_Nudt7"/>
    <property type="match status" value="1"/>
</dbReference>
<name>A0A1Y1U7L1_9TREE</name>
<dbReference type="STRING" id="4999.A0A1Y1U7L1"/>
<dbReference type="Proteomes" id="UP000193218">
    <property type="component" value="Unassembled WGS sequence"/>
</dbReference>
<dbReference type="InterPro" id="IPR015797">
    <property type="entry name" value="NUDIX_hydrolase-like_dom_sf"/>
</dbReference>
<proteinExistence type="predicted"/>
<dbReference type="GO" id="GO:0015938">
    <property type="term" value="P:coenzyme A catabolic process"/>
    <property type="evidence" value="ECO:0007669"/>
    <property type="project" value="TreeGrafter"/>
</dbReference>